<keyword evidence="1" id="KW-0472">Membrane</keyword>
<organism evidence="4 5">
    <name type="scientific">Nocardia jiangsuensis</name>
    <dbReference type="NCBI Taxonomy" id="1691563"/>
    <lineage>
        <taxon>Bacteria</taxon>
        <taxon>Bacillati</taxon>
        <taxon>Actinomycetota</taxon>
        <taxon>Actinomycetes</taxon>
        <taxon>Mycobacteriales</taxon>
        <taxon>Nocardiaceae</taxon>
        <taxon>Nocardia</taxon>
    </lineage>
</organism>
<dbReference type="InterPro" id="IPR003399">
    <property type="entry name" value="Mce/MlaD"/>
</dbReference>
<sequence length="362" mass="38496">MSEQRSPTLTDGRSTTMTIGIVGLVLAVAIALSALQFDRLPFIRSGATYTAFFGDAGGLVPGDAVQVAGVRSGRVEDVRLDGAKVLVTFSLNESIVLGEKTGAAIKTNTVLGRKSLEVSPDGPGALRATDTIPLERTNSPYSLNEALGDLAGTVQGLDMQRVDETLDALSVSFADTPAPLRSALDGVTALSRSINTRDQALTDLLARAQRVTEILAERGTQINALLLDGNELLGELDRRRTAISQLIVYVNGLALQLRGVIADNEAQLNPALRKLDQVLDLLTRNRENISLALDRLGPFSAALGEQVGSGPYFQAYVVNATSTGLQILVDSLVWPQHLPDSLRQYLADPPPSIGPAVQEPPR</sequence>
<dbReference type="NCBIfam" id="TIGR00996">
    <property type="entry name" value="Mtu_fam_mce"/>
    <property type="match status" value="1"/>
</dbReference>
<comment type="caution">
    <text evidence="4">The sequence shown here is derived from an EMBL/GenBank/DDBJ whole genome shotgun (WGS) entry which is preliminary data.</text>
</comment>
<reference evidence="5" key="1">
    <citation type="journal article" date="2019" name="Int. J. Syst. Evol. Microbiol.">
        <title>The Global Catalogue of Microorganisms (GCM) 10K type strain sequencing project: providing services to taxonomists for standard genome sequencing and annotation.</title>
        <authorList>
            <consortium name="The Broad Institute Genomics Platform"/>
            <consortium name="The Broad Institute Genome Sequencing Center for Infectious Disease"/>
            <person name="Wu L."/>
            <person name="Ma J."/>
        </authorList>
    </citation>
    <scope>NUCLEOTIDE SEQUENCE [LARGE SCALE GENOMIC DNA]</scope>
    <source>
        <strain evidence="5">CGMCC 4.7330</strain>
    </source>
</reference>
<keyword evidence="1" id="KW-1133">Transmembrane helix</keyword>
<dbReference type="InterPro" id="IPR052336">
    <property type="entry name" value="MlaD_Phospholipid_Transporter"/>
</dbReference>
<name>A0ABV8DWI5_9NOCA</name>
<evidence type="ECO:0000313" key="5">
    <source>
        <dbReference type="Proteomes" id="UP001595696"/>
    </source>
</evidence>
<keyword evidence="5" id="KW-1185">Reference proteome</keyword>
<feature type="domain" description="Mce/MlaD" evidence="2">
    <location>
        <begin position="46"/>
        <end position="120"/>
    </location>
</feature>
<dbReference type="PANTHER" id="PTHR33371">
    <property type="entry name" value="INTERMEMBRANE PHOSPHOLIPID TRANSPORT SYSTEM BINDING PROTEIN MLAD-RELATED"/>
    <property type="match status" value="1"/>
</dbReference>
<evidence type="ECO:0000259" key="3">
    <source>
        <dbReference type="Pfam" id="PF11887"/>
    </source>
</evidence>
<protein>
    <submittedName>
        <fullName evidence="4">MCE family protein</fullName>
    </submittedName>
</protein>
<proteinExistence type="predicted"/>
<evidence type="ECO:0000259" key="2">
    <source>
        <dbReference type="Pfam" id="PF02470"/>
    </source>
</evidence>
<dbReference type="InterPro" id="IPR024516">
    <property type="entry name" value="Mce_C"/>
</dbReference>
<feature type="domain" description="Mammalian cell entry C-terminal" evidence="3">
    <location>
        <begin position="125"/>
        <end position="310"/>
    </location>
</feature>
<dbReference type="Pfam" id="PF11887">
    <property type="entry name" value="Mce4_CUP1"/>
    <property type="match status" value="1"/>
</dbReference>
<dbReference type="PANTHER" id="PTHR33371:SF18">
    <property type="entry name" value="MCE-FAMILY PROTEIN MCE3C"/>
    <property type="match status" value="1"/>
</dbReference>
<feature type="transmembrane region" description="Helical" evidence="1">
    <location>
        <begin position="15"/>
        <end position="35"/>
    </location>
</feature>
<dbReference type="InterPro" id="IPR005693">
    <property type="entry name" value="Mce"/>
</dbReference>
<dbReference type="RefSeq" id="WP_378614065.1">
    <property type="nucleotide sequence ID" value="NZ_JBHSAX010000017.1"/>
</dbReference>
<dbReference type="Proteomes" id="UP001595696">
    <property type="component" value="Unassembled WGS sequence"/>
</dbReference>
<keyword evidence="1" id="KW-0812">Transmembrane</keyword>
<gene>
    <name evidence="4" type="ORF">ACFO0B_20115</name>
</gene>
<evidence type="ECO:0000256" key="1">
    <source>
        <dbReference type="SAM" id="Phobius"/>
    </source>
</evidence>
<accession>A0ABV8DWI5</accession>
<dbReference type="PRINTS" id="PR01782">
    <property type="entry name" value="MCEVIRFACTOR"/>
</dbReference>
<dbReference type="EMBL" id="JBHSAX010000017">
    <property type="protein sequence ID" value="MFC3964298.1"/>
    <property type="molecule type" value="Genomic_DNA"/>
</dbReference>
<dbReference type="Pfam" id="PF02470">
    <property type="entry name" value="MlaD"/>
    <property type="match status" value="1"/>
</dbReference>
<evidence type="ECO:0000313" key="4">
    <source>
        <dbReference type="EMBL" id="MFC3964298.1"/>
    </source>
</evidence>